<dbReference type="EMBL" id="AJWN02000046">
    <property type="protein sequence ID" value="OEE61588.1"/>
    <property type="molecule type" value="Genomic_DNA"/>
</dbReference>
<dbReference type="InterPro" id="IPR012341">
    <property type="entry name" value="6hp_glycosidase-like_sf"/>
</dbReference>
<evidence type="ECO:0000259" key="4">
    <source>
        <dbReference type="Pfam" id="PF22422"/>
    </source>
</evidence>
<keyword evidence="6" id="KW-1185">Reference proteome</keyword>
<accession>A0A1E5C7V4</accession>
<dbReference type="SUPFAM" id="SSF48208">
    <property type="entry name" value="Six-hairpin glycosidases"/>
    <property type="match status" value="1"/>
</dbReference>
<dbReference type="InterPro" id="IPR054491">
    <property type="entry name" value="MGH1-like_GH"/>
</dbReference>
<dbReference type="InterPro" id="IPR004888">
    <property type="entry name" value="Glycoside_hydrolase_63"/>
</dbReference>
<dbReference type="GO" id="GO:0004573">
    <property type="term" value="F:Glc3Man9GlcNAc2 oligosaccharide glucosidase activity"/>
    <property type="evidence" value="ECO:0007669"/>
    <property type="project" value="InterPro"/>
</dbReference>
<evidence type="ECO:0000256" key="3">
    <source>
        <dbReference type="ARBA" id="ARBA00023295"/>
    </source>
</evidence>
<comment type="caution">
    <text evidence="5">The sequence shown here is derived from an EMBL/GenBank/DDBJ whole genome shotgun (WGS) entry which is preliminary data.</text>
</comment>
<feature type="domain" description="Mannosylglycerate hydrolase MGH1-like glycoside hydrolase" evidence="4">
    <location>
        <begin position="28"/>
        <end position="400"/>
    </location>
</feature>
<keyword evidence="2" id="KW-0378">Hydrolase</keyword>
<dbReference type="RefSeq" id="WP_016959992.1">
    <property type="nucleotide sequence ID" value="NZ_AJWN02000046.1"/>
</dbReference>
<dbReference type="PANTHER" id="PTHR10412">
    <property type="entry name" value="MANNOSYL-OLIGOSACCHARIDE GLUCOSIDASE"/>
    <property type="match status" value="1"/>
</dbReference>
<evidence type="ECO:0000313" key="6">
    <source>
        <dbReference type="Proteomes" id="UP000095039"/>
    </source>
</evidence>
<gene>
    <name evidence="5" type="ORF">A1OK_09525</name>
</gene>
<dbReference type="GO" id="GO:0009311">
    <property type="term" value="P:oligosaccharide metabolic process"/>
    <property type="evidence" value="ECO:0007669"/>
    <property type="project" value="InterPro"/>
</dbReference>
<evidence type="ECO:0000313" key="5">
    <source>
        <dbReference type="EMBL" id="OEE61588.1"/>
    </source>
</evidence>
<dbReference type="InterPro" id="IPR008928">
    <property type="entry name" value="6-hairpin_glycosidase_sf"/>
</dbReference>
<name>A0A1E5C7V4_9GAMM</name>
<dbReference type="Gene3D" id="1.50.10.10">
    <property type="match status" value="1"/>
</dbReference>
<proteinExistence type="inferred from homology"/>
<keyword evidence="3" id="KW-0326">Glycosidase</keyword>
<evidence type="ECO:0000256" key="1">
    <source>
        <dbReference type="ARBA" id="ARBA00010833"/>
    </source>
</evidence>
<dbReference type="GO" id="GO:0006487">
    <property type="term" value="P:protein N-linked glycosylation"/>
    <property type="evidence" value="ECO:0007669"/>
    <property type="project" value="TreeGrafter"/>
</dbReference>
<evidence type="ECO:0000256" key="2">
    <source>
        <dbReference type="ARBA" id="ARBA00022801"/>
    </source>
</evidence>
<protein>
    <recommendedName>
        <fullName evidence="4">Mannosylglycerate hydrolase MGH1-like glycoside hydrolase domain-containing protein</fullName>
    </recommendedName>
</protein>
<dbReference type="Pfam" id="PF22422">
    <property type="entry name" value="MGH1-like_GH"/>
    <property type="match status" value="1"/>
</dbReference>
<organism evidence="5 6">
    <name type="scientific">Enterovibrio norvegicus FF-454</name>
    <dbReference type="NCBI Taxonomy" id="1185651"/>
    <lineage>
        <taxon>Bacteria</taxon>
        <taxon>Pseudomonadati</taxon>
        <taxon>Pseudomonadota</taxon>
        <taxon>Gammaproteobacteria</taxon>
        <taxon>Vibrionales</taxon>
        <taxon>Vibrionaceae</taxon>
        <taxon>Enterovibrio</taxon>
    </lineage>
</organism>
<sequence length="415" mass="46574">MEKLDQQAIDILKDNDRGGYTVPTAGLYPYQWNWDSAFAALGFSTFDLPRAWQEIETLFTAQWDNGMVPHIVFHQPDEGYFPGPDVWQGKGPIASSGISQPPLIATFARKIYQRDTVLGEEKLRKLYPALVKWHRWYMECRGESGAIASTHPWESGRDNAPDWDEASEAIDTSAVGEYKRRDTSHVDASMRPTKLDYDRYLALLYFGRDSGWDEEEIAKNGPLRVADPTLTFTLLRGHRDLAEIGKMLGEDVSEVEAWITTLEQGCMQLWNEEMKAFDSVNLRNGKFAGSLSNASFLCWFAGIESPGMVEHLERLLASGHYIVPSYDPAGDKYDAMRYWRGPVWGFMNALIGWGLEDQGHVVLARAVRQQTAGLISNFGFAEYFNADDGTPAGGGHFTWTASVWLSWSLSDIAGG</sequence>
<dbReference type="PANTHER" id="PTHR10412:SF11">
    <property type="entry name" value="MANNOSYL-OLIGOSACCHARIDE GLUCOSIDASE"/>
    <property type="match status" value="1"/>
</dbReference>
<dbReference type="Proteomes" id="UP000095039">
    <property type="component" value="Unassembled WGS sequence"/>
</dbReference>
<dbReference type="AlphaFoldDB" id="A0A1E5C7V4"/>
<reference evidence="5 6" key="1">
    <citation type="journal article" date="2012" name="Science">
        <title>Ecological populations of bacteria act as socially cohesive units of antibiotic production and resistance.</title>
        <authorList>
            <person name="Cordero O.X."/>
            <person name="Wildschutte H."/>
            <person name="Kirkup B."/>
            <person name="Proehl S."/>
            <person name="Ngo L."/>
            <person name="Hussain F."/>
            <person name="Le Roux F."/>
            <person name="Mincer T."/>
            <person name="Polz M.F."/>
        </authorList>
    </citation>
    <scope>NUCLEOTIDE SEQUENCE [LARGE SCALE GENOMIC DNA]</scope>
    <source>
        <strain evidence="5 6">FF-454</strain>
    </source>
</reference>
<comment type="similarity">
    <text evidence="1">Belongs to the glycosyl hydrolase 63 family.</text>
</comment>